<dbReference type="GeneID" id="101494476"/>
<dbReference type="SUPFAM" id="SSF53335">
    <property type="entry name" value="S-adenosyl-L-methionine-dependent methyltransferases"/>
    <property type="match status" value="1"/>
</dbReference>
<sequence>MPLGFRGEGITYTARFCGVETPFYFNIKETIKTYIVHGDFDFVVSPLMFSGHSPSKDRDPEVHNLDRRLYPYAETDINVAWAQWAKAGIVVAKICPWLDLDSEDENVRTDSEAILKQQIEWASYLSLKACLLPTPKGNSCANYARCVNQILKGPKNNMQLLLRIPIGMSDNDYSPRSNASVDSWQTWNSFRVLCDHHNLLTIALDIKRVLPPENSLKRWYGEPVDAAILDTDIFLTKARGNTTYLPKRHQKLIADLLDHNKPIIISGIKVPIDAQSAAGSKRHPLRPYLDQVSNVYKQRNPLSERECRELDIRDFLQLPLRPFRNFSSALSYEGQATDSLKYTEYERAICKALLDRVPNEKASFIVTVLVVVGAGRGSLVFASLKAAEITGRKLKVYAVEKNPQTVIALDEVIKANNWVDIVFIVTSDVRYWNAPERADILVSDLLGSFGDNELSPESLDGAQRFLEKDGISIPSSYTSFLQPLTASKSYQIAKARKYILHSESACVVKLYNVARLAPSQQVFTFTHPKWFDKESNERYKKLQFEIPKDTGSAMVHGFAGYFNMTLYKDVCLATEPSTKKPDLFSWFPMFFPLRMPIRVDRGSILEVHFWRCVDSRKVGFLFLFLHFMLLIWIALCNLKQVWYEWCVTSPSSSPIHNCNGRSCWMDL</sequence>
<dbReference type="Pfam" id="PF05185">
    <property type="entry name" value="PRMT5"/>
    <property type="match status" value="1"/>
</dbReference>
<feature type="transmembrane region" description="Helical" evidence="6">
    <location>
        <begin position="364"/>
        <end position="384"/>
    </location>
</feature>
<comment type="similarity">
    <text evidence="4">Belongs to the class I-like SAM-binding methyltransferase superfamily.</text>
</comment>
<feature type="domain" description="PRMT5 oligomerisation" evidence="9">
    <location>
        <begin position="476"/>
        <end position="620"/>
    </location>
</feature>
<dbReference type="GO" id="GO:0005634">
    <property type="term" value="C:nucleus"/>
    <property type="evidence" value="ECO:0007669"/>
    <property type="project" value="TreeGrafter"/>
</dbReference>
<feature type="domain" description="PRMT5 TIM barrel" evidence="8">
    <location>
        <begin position="40"/>
        <end position="297"/>
    </location>
</feature>
<keyword evidence="10" id="KW-1185">Reference proteome</keyword>
<accession>A0A3Q7XYR1</accession>
<keyword evidence="3 4" id="KW-0949">S-adenosyl-L-methionine</keyword>
<evidence type="ECO:0000259" key="9">
    <source>
        <dbReference type="Pfam" id="PF17286"/>
    </source>
</evidence>
<evidence type="ECO:0000256" key="2">
    <source>
        <dbReference type="ARBA" id="ARBA00022679"/>
    </source>
</evidence>
<dbReference type="Proteomes" id="UP000087171">
    <property type="component" value="Chromosome Ca4"/>
</dbReference>
<keyword evidence="6" id="KW-0812">Transmembrane</keyword>
<dbReference type="RefSeq" id="XP_027189491.1">
    <property type="nucleotide sequence ID" value="XM_027333690.1"/>
</dbReference>
<dbReference type="GO" id="GO:0006355">
    <property type="term" value="P:regulation of DNA-templated transcription"/>
    <property type="evidence" value="ECO:0007669"/>
    <property type="project" value="TreeGrafter"/>
</dbReference>
<evidence type="ECO:0000313" key="11">
    <source>
        <dbReference type="RefSeq" id="XP_027189491.1"/>
    </source>
</evidence>
<dbReference type="GO" id="GO:0005829">
    <property type="term" value="C:cytosol"/>
    <property type="evidence" value="ECO:0007669"/>
    <property type="project" value="TreeGrafter"/>
</dbReference>
<dbReference type="AlphaFoldDB" id="A0A3Q7XYR1"/>
<dbReference type="GO" id="GO:0016274">
    <property type="term" value="F:protein-arginine N-methyltransferase activity"/>
    <property type="evidence" value="ECO:0007669"/>
    <property type="project" value="InterPro"/>
</dbReference>
<protein>
    <recommendedName>
        <fullName evidence="4">Protein arginine N-methyltransferase</fullName>
    </recommendedName>
</protein>
<proteinExistence type="inferred from homology"/>
<dbReference type="InterPro" id="IPR035247">
    <property type="entry name" value="PRMT5_TIM"/>
</dbReference>
<name>A0A3Q7XYR1_CICAR</name>
<feature type="binding site" evidence="5">
    <location>
        <position position="400"/>
    </location>
    <ligand>
        <name>S-adenosyl-L-methionine</name>
        <dbReference type="ChEBI" id="CHEBI:59789"/>
    </ligand>
</feature>
<organism evidence="10 11">
    <name type="scientific">Cicer arietinum</name>
    <name type="common">Chickpea</name>
    <name type="synonym">Garbanzo</name>
    <dbReference type="NCBI Taxonomy" id="3827"/>
    <lineage>
        <taxon>Eukaryota</taxon>
        <taxon>Viridiplantae</taxon>
        <taxon>Streptophyta</taxon>
        <taxon>Embryophyta</taxon>
        <taxon>Tracheophyta</taxon>
        <taxon>Spermatophyta</taxon>
        <taxon>Magnoliopsida</taxon>
        <taxon>eudicotyledons</taxon>
        <taxon>Gunneridae</taxon>
        <taxon>Pentapetalae</taxon>
        <taxon>rosids</taxon>
        <taxon>fabids</taxon>
        <taxon>Fabales</taxon>
        <taxon>Fabaceae</taxon>
        <taxon>Papilionoideae</taxon>
        <taxon>50 kb inversion clade</taxon>
        <taxon>NPAAA clade</taxon>
        <taxon>Hologalegina</taxon>
        <taxon>IRL clade</taxon>
        <taxon>Cicereae</taxon>
        <taxon>Cicer</taxon>
    </lineage>
</organism>
<dbReference type="InterPro" id="IPR007857">
    <property type="entry name" value="Arg_MeTrfase_PRMT5"/>
</dbReference>
<evidence type="ECO:0000313" key="10">
    <source>
        <dbReference type="Proteomes" id="UP000087171"/>
    </source>
</evidence>
<dbReference type="GO" id="GO:0032259">
    <property type="term" value="P:methylation"/>
    <property type="evidence" value="ECO:0007669"/>
    <property type="project" value="UniProtKB-KW"/>
</dbReference>
<keyword evidence="6" id="KW-0472">Membrane</keyword>
<dbReference type="InterPro" id="IPR035248">
    <property type="entry name" value="PRMT5_C"/>
</dbReference>
<dbReference type="OrthoDB" id="1365336at2759"/>
<evidence type="ECO:0000256" key="3">
    <source>
        <dbReference type="ARBA" id="ARBA00022691"/>
    </source>
</evidence>
<dbReference type="Gene3D" id="3.40.50.150">
    <property type="entry name" value="Vaccinia Virus protein VP39"/>
    <property type="match status" value="1"/>
</dbReference>
<feature type="binding site" evidence="5">
    <location>
        <begin position="341"/>
        <end position="342"/>
    </location>
    <ligand>
        <name>S-adenosyl-L-methionine</name>
        <dbReference type="ChEBI" id="CHEBI:59789"/>
    </ligand>
</feature>
<evidence type="ECO:0000256" key="6">
    <source>
        <dbReference type="SAM" id="Phobius"/>
    </source>
</evidence>
<dbReference type="PANTHER" id="PTHR10738:SF0">
    <property type="entry name" value="PROTEIN ARGININE N-METHYLTRANSFERASE 5"/>
    <property type="match status" value="1"/>
</dbReference>
<gene>
    <name evidence="11" type="primary">LOC101494476</name>
</gene>
<dbReference type="Gene3D" id="2.70.160.11">
    <property type="entry name" value="Hnrnp arginine n-methyltransferase1"/>
    <property type="match status" value="1"/>
</dbReference>
<dbReference type="InterPro" id="IPR025799">
    <property type="entry name" value="Arg_MeTrfase"/>
</dbReference>
<dbReference type="InterPro" id="IPR029063">
    <property type="entry name" value="SAM-dependent_MTases_sf"/>
</dbReference>
<evidence type="ECO:0000256" key="5">
    <source>
        <dbReference type="PIRSR" id="PIRSR015894-2"/>
    </source>
</evidence>
<feature type="binding site" evidence="5">
    <location>
        <position position="332"/>
    </location>
    <ligand>
        <name>S-adenosyl-L-methionine</name>
        <dbReference type="ChEBI" id="CHEBI:59789"/>
    </ligand>
</feature>
<evidence type="ECO:0000256" key="4">
    <source>
        <dbReference type="PIRNR" id="PIRNR015894"/>
    </source>
</evidence>
<reference evidence="10" key="1">
    <citation type="journal article" date="2013" name="Nat. Biotechnol.">
        <title>Draft genome sequence of chickpea (Cicer arietinum) provides a resource for trait improvement.</title>
        <authorList>
            <person name="Varshney R.K."/>
            <person name="Song C."/>
            <person name="Saxena R.K."/>
            <person name="Azam S."/>
            <person name="Yu S."/>
            <person name="Sharpe A.G."/>
            <person name="Cannon S."/>
            <person name="Baek J."/>
            <person name="Rosen B.D."/>
            <person name="Tar'an B."/>
            <person name="Millan T."/>
            <person name="Zhang X."/>
            <person name="Ramsay L.D."/>
            <person name="Iwata A."/>
            <person name="Wang Y."/>
            <person name="Nelson W."/>
            <person name="Farmer A.D."/>
            <person name="Gaur P.M."/>
            <person name="Soderlund C."/>
            <person name="Penmetsa R.V."/>
            <person name="Xu C."/>
            <person name="Bharti A.K."/>
            <person name="He W."/>
            <person name="Winter P."/>
            <person name="Zhao S."/>
            <person name="Hane J.K."/>
            <person name="Carrasquilla-Garcia N."/>
            <person name="Condie J.A."/>
            <person name="Upadhyaya H.D."/>
            <person name="Luo M.C."/>
            <person name="Thudi M."/>
            <person name="Gowda C.L."/>
            <person name="Singh N.P."/>
            <person name="Lichtenzveig J."/>
            <person name="Gali K.K."/>
            <person name="Rubio J."/>
            <person name="Nadarajan N."/>
            <person name="Dolezel J."/>
            <person name="Bansal K.C."/>
            <person name="Xu X."/>
            <person name="Edwards D."/>
            <person name="Zhang G."/>
            <person name="Kahl G."/>
            <person name="Gil J."/>
            <person name="Singh K.B."/>
            <person name="Datta S.K."/>
            <person name="Jackson S.A."/>
            <person name="Wang J."/>
            <person name="Cook D.R."/>
        </authorList>
    </citation>
    <scope>NUCLEOTIDE SEQUENCE [LARGE SCALE GENOMIC DNA]</scope>
    <source>
        <strain evidence="10">cv. CDC Frontier</strain>
    </source>
</reference>
<evidence type="ECO:0000256" key="1">
    <source>
        <dbReference type="ARBA" id="ARBA00022603"/>
    </source>
</evidence>
<evidence type="ECO:0000259" key="8">
    <source>
        <dbReference type="Pfam" id="PF17285"/>
    </source>
</evidence>
<feature type="domain" description="PRMT5 arginine-N-methyltransferase" evidence="7">
    <location>
        <begin position="309"/>
        <end position="473"/>
    </location>
</feature>
<dbReference type="PROSITE" id="PS51678">
    <property type="entry name" value="SAM_MT_PRMT"/>
    <property type="match status" value="1"/>
</dbReference>
<keyword evidence="1 4" id="KW-0489">Methyltransferase</keyword>
<dbReference type="Pfam" id="PF17285">
    <property type="entry name" value="PRMT5_TIM"/>
    <property type="match status" value="1"/>
</dbReference>
<reference evidence="11" key="2">
    <citation type="submission" date="2025-08" db="UniProtKB">
        <authorList>
            <consortium name="RefSeq"/>
        </authorList>
    </citation>
    <scope>IDENTIFICATION</scope>
    <source>
        <tissue evidence="11">Etiolated seedlings</tissue>
    </source>
</reference>
<dbReference type="Gene3D" id="3.20.20.150">
    <property type="entry name" value="Divalent-metal-dependent TIM barrel enzymes"/>
    <property type="match status" value="1"/>
</dbReference>
<evidence type="ECO:0000259" key="7">
    <source>
        <dbReference type="Pfam" id="PF05185"/>
    </source>
</evidence>
<dbReference type="PANTHER" id="PTHR10738">
    <property type="entry name" value="PROTEIN ARGININE N-METHYLTRANSFERASE 5"/>
    <property type="match status" value="1"/>
</dbReference>
<keyword evidence="6" id="KW-1133">Transmembrane helix</keyword>
<keyword evidence="2 4" id="KW-0808">Transferase</keyword>
<dbReference type="InterPro" id="IPR035075">
    <property type="entry name" value="PRMT5"/>
</dbReference>
<dbReference type="STRING" id="3827.A0A3Q7XYR1"/>
<dbReference type="Pfam" id="PF17286">
    <property type="entry name" value="PRMT5_C"/>
    <property type="match status" value="1"/>
</dbReference>
<feature type="transmembrane region" description="Helical" evidence="6">
    <location>
        <begin position="618"/>
        <end position="635"/>
    </location>
</feature>
<dbReference type="PIRSF" id="PIRSF015894">
    <property type="entry name" value="Skb1_MeTrfase"/>
    <property type="match status" value="1"/>
</dbReference>